<feature type="non-terminal residue" evidence="1">
    <location>
        <position position="55"/>
    </location>
</feature>
<accession>A0A0V1H330</accession>
<evidence type="ECO:0000313" key="1">
    <source>
        <dbReference type="EMBL" id="KRZ05053.1"/>
    </source>
</evidence>
<name>A0A0V1H330_9BILA</name>
<dbReference type="Proteomes" id="UP000055024">
    <property type="component" value="Unassembled WGS sequence"/>
</dbReference>
<sequence>MQLNDFVQLTADLGMDRLIILNLHLASFTFEYVQDCNTYDETVSKVNEVSVKPKN</sequence>
<keyword evidence="2" id="KW-1185">Reference proteome</keyword>
<proteinExistence type="predicted"/>
<dbReference type="AlphaFoldDB" id="A0A0V1H330"/>
<reference evidence="1 2" key="1">
    <citation type="submission" date="2015-01" db="EMBL/GenBank/DDBJ databases">
        <title>Evolution of Trichinella species and genotypes.</title>
        <authorList>
            <person name="Korhonen P.K."/>
            <person name="Edoardo P."/>
            <person name="Giuseppe L.R."/>
            <person name="Gasser R.B."/>
        </authorList>
    </citation>
    <scope>NUCLEOTIDE SEQUENCE [LARGE SCALE GENOMIC DNA]</scope>
    <source>
        <strain evidence="1">ISS1029</strain>
    </source>
</reference>
<gene>
    <name evidence="1" type="ORF">T11_17730</name>
</gene>
<comment type="caution">
    <text evidence="1">The sequence shown here is derived from an EMBL/GenBank/DDBJ whole genome shotgun (WGS) entry which is preliminary data.</text>
</comment>
<dbReference type="EMBL" id="JYDP01000147">
    <property type="protein sequence ID" value="KRZ05053.1"/>
    <property type="molecule type" value="Genomic_DNA"/>
</dbReference>
<organism evidence="1 2">
    <name type="scientific">Trichinella zimbabwensis</name>
    <dbReference type="NCBI Taxonomy" id="268475"/>
    <lineage>
        <taxon>Eukaryota</taxon>
        <taxon>Metazoa</taxon>
        <taxon>Ecdysozoa</taxon>
        <taxon>Nematoda</taxon>
        <taxon>Enoplea</taxon>
        <taxon>Dorylaimia</taxon>
        <taxon>Trichinellida</taxon>
        <taxon>Trichinellidae</taxon>
        <taxon>Trichinella</taxon>
    </lineage>
</organism>
<protein>
    <submittedName>
        <fullName evidence="1">Uncharacterized protein</fullName>
    </submittedName>
</protein>
<evidence type="ECO:0000313" key="2">
    <source>
        <dbReference type="Proteomes" id="UP000055024"/>
    </source>
</evidence>